<feature type="transmembrane region" description="Helical" evidence="7">
    <location>
        <begin position="733"/>
        <end position="753"/>
    </location>
</feature>
<evidence type="ECO:0000256" key="6">
    <source>
        <dbReference type="ARBA" id="ARBA00023049"/>
    </source>
</evidence>
<comment type="caution">
    <text evidence="9">The sequence shown here is derived from an EMBL/GenBank/DDBJ whole genome shotgun (WGS) entry which is preliminary data.</text>
</comment>
<keyword evidence="2" id="KW-0645">Protease</keyword>
<evidence type="ECO:0000256" key="3">
    <source>
        <dbReference type="ARBA" id="ARBA00022723"/>
    </source>
</evidence>
<comment type="cofactor">
    <cofactor evidence="1">
        <name>Zn(2+)</name>
        <dbReference type="ChEBI" id="CHEBI:29105"/>
    </cofactor>
</comment>
<evidence type="ECO:0000256" key="7">
    <source>
        <dbReference type="SAM" id="Phobius"/>
    </source>
</evidence>
<keyword evidence="10" id="KW-1185">Reference proteome</keyword>
<name>A0ABW8CI76_9ACTN</name>
<feature type="transmembrane region" description="Helical" evidence="7">
    <location>
        <begin position="328"/>
        <end position="348"/>
    </location>
</feature>
<feature type="domain" description="Peptidase M48" evidence="8">
    <location>
        <begin position="122"/>
        <end position="319"/>
    </location>
</feature>
<feature type="transmembrane region" description="Helical" evidence="7">
    <location>
        <begin position="240"/>
        <end position="260"/>
    </location>
</feature>
<feature type="transmembrane region" description="Helical" evidence="7">
    <location>
        <begin position="629"/>
        <end position="651"/>
    </location>
</feature>
<proteinExistence type="predicted"/>
<evidence type="ECO:0000256" key="1">
    <source>
        <dbReference type="ARBA" id="ARBA00001947"/>
    </source>
</evidence>
<dbReference type="RefSeq" id="WP_399657443.1">
    <property type="nucleotide sequence ID" value="NZ_JBITYG010000016.1"/>
</dbReference>
<feature type="transmembrane region" description="Helical" evidence="7">
    <location>
        <begin position="398"/>
        <end position="416"/>
    </location>
</feature>
<dbReference type="EMBL" id="JBITYG010000016">
    <property type="protein sequence ID" value="MFI9106163.1"/>
    <property type="molecule type" value="Genomic_DNA"/>
</dbReference>
<dbReference type="Proteomes" id="UP001614394">
    <property type="component" value="Unassembled WGS sequence"/>
</dbReference>
<keyword evidence="7" id="KW-1133">Transmembrane helix</keyword>
<accession>A0ABW8CI76</accession>
<evidence type="ECO:0000256" key="5">
    <source>
        <dbReference type="ARBA" id="ARBA00022833"/>
    </source>
</evidence>
<feature type="transmembrane region" description="Helical" evidence="7">
    <location>
        <begin position="12"/>
        <end position="33"/>
    </location>
</feature>
<protein>
    <submittedName>
        <fullName evidence="9">M48 family metalloprotease</fullName>
        <ecNumber evidence="9">3.4.24.-</ecNumber>
    </submittedName>
</protein>
<sequence>MPSGTLLRFATLILLVLGTTVMIHANFVVIVHLRPESTYGLAHCQVQNNLYLLSDGWVDPDESKWQGYRHCMDRITFPAIDWVLIALALLGLLTAALYFLQPVWRIRRRRLAPLDLQADPALAEELRALVARATPDRPPTWLTDPVSHHTGAVVFGRRRNRVVCLDAGLVALRTRDVDSFRAVVLHELAHLRNRDVTITHATLALWRAFLVVTLLPYALVAVDPMLLSARPLDPPEWSRYSLDSVTATGWRVLLLTPLVYASRASVLRARELYADARVAGWTGTADPYLGLTADPAARRWWRAAWAKHPSRPARTAALARPRVLLRPGFVEALAGGLAVQVAWGHVSLATTESGLSHANNSWSTALQVGWSAAVAALLAVSGWRYAEFRRAGGNVRGLPALVGLALGLGLVAGRFLDLGTGVSTRSLPLTWIGAVDALLLLGFSVGLASWAACLARLLGDRVRSRYGLLSAAALTLTCWVSMGRWTEEGAADGLLSGWLRPVSALLRGYAAQTDWTPWDAAVTHVVVFAFILNAHRLLVVIAVTTLWLLPLLLGGLPWRRTRNALLAGLTGAAVWGGLDLLLRWAARGDLTAGIRGGEAFAAVFSSWEIVALVGVQFAISVWCARRGSVLPAVLLAGAVTGVVGTVALWGLHLADGCGSAVWSVSRTACTGTIDDAIAARPLQVVPVLGTALVLAGAALGRGLRRRGVLAPGSGSGSEQAALRSGRARTAGRAVPFVVAVACVALMAATPAASRDVLKVGEVSRTTPVRDGMAELHIWVAGGGLNQFLLVGQSMDLMFTSFSPFDRAKALARCGQLVSDVGGARMFPPPPEQRAATLWTTGLDSVELGATQCVQAMKRDDDKLLGASAGSFGKANARRKELLAMMIDSLTH</sequence>
<feature type="transmembrane region" description="Helical" evidence="7">
    <location>
        <begin position="525"/>
        <end position="553"/>
    </location>
</feature>
<dbReference type="Gene3D" id="3.30.2010.10">
    <property type="entry name" value="Metalloproteases ('zincins'), catalytic domain"/>
    <property type="match status" value="1"/>
</dbReference>
<evidence type="ECO:0000256" key="2">
    <source>
        <dbReference type="ARBA" id="ARBA00022670"/>
    </source>
</evidence>
<feature type="transmembrane region" description="Helical" evidence="7">
    <location>
        <begin position="684"/>
        <end position="703"/>
    </location>
</feature>
<feature type="transmembrane region" description="Helical" evidence="7">
    <location>
        <begin position="428"/>
        <end position="454"/>
    </location>
</feature>
<keyword evidence="6 9" id="KW-0482">Metalloprotease</keyword>
<keyword evidence="7" id="KW-0472">Membrane</keyword>
<feature type="transmembrane region" description="Helical" evidence="7">
    <location>
        <begin position="565"/>
        <end position="586"/>
    </location>
</feature>
<feature type="transmembrane region" description="Helical" evidence="7">
    <location>
        <begin position="598"/>
        <end position="622"/>
    </location>
</feature>
<feature type="transmembrane region" description="Helical" evidence="7">
    <location>
        <begin position="368"/>
        <end position="386"/>
    </location>
</feature>
<evidence type="ECO:0000256" key="4">
    <source>
        <dbReference type="ARBA" id="ARBA00022801"/>
    </source>
</evidence>
<dbReference type="InterPro" id="IPR001915">
    <property type="entry name" value="Peptidase_M48"/>
</dbReference>
<keyword evidence="7" id="KW-0812">Transmembrane</keyword>
<evidence type="ECO:0000313" key="9">
    <source>
        <dbReference type="EMBL" id="MFI9106163.1"/>
    </source>
</evidence>
<dbReference type="EC" id="3.4.24.-" evidence="9"/>
<keyword evidence="3" id="KW-0479">Metal-binding</keyword>
<dbReference type="Pfam" id="PF01435">
    <property type="entry name" value="Peptidase_M48"/>
    <property type="match status" value="1"/>
</dbReference>
<feature type="transmembrane region" description="Helical" evidence="7">
    <location>
        <begin position="201"/>
        <end position="220"/>
    </location>
</feature>
<feature type="transmembrane region" description="Helical" evidence="7">
    <location>
        <begin position="466"/>
        <end position="485"/>
    </location>
</feature>
<organism evidence="9 10">
    <name type="scientific">Streptomyces fildesensis</name>
    <dbReference type="NCBI Taxonomy" id="375757"/>
    <lineage>
        <taxon>Bacteria</taxon>
        <taxon>Bacillati</taxon>
        <taxon>Actinomycetota</taxon>
        <taxon>Actinomycetes</taxon>
        <taxon>Kitasatosporales</taxon>
        <taxon>Streptomycetaceae</taxon>
        <taxon>Streptomyces</taxon>
    </lineage>
</organism>
<dbReference type="GO" id="GO:0008237">
    <property type="term" value="F:metallopeptidase activity"/>
    <property type="evidence" value="ECO:0007669"/>
    <property type="project" value="UniProtKB-KW"/>
</dbReference>
<keyword evidence="4 9" id="KW-0378">Hydrolase</keyword>
<evidence type="ECO:0000259" key="8">
    <source>
        <dbReference type="Pfam" id="PF01435"/>
    </source>
</evidence>
<feature type="transmembrane region" description="Helical" evidence="7">
    <location>
        <begin position="82"/>
        <end position="100"/>
    </location>
</feature>
<keyword evidence="5" id="KW-0862">Zinc</keyword>
<evidence type="ECO:0000313" key="10">
    <source>
        <dbReference type="Proteomes" id="UP001614394"/>
    </source>
</evidence>
<reference evidence="9 10" key="1">
    <citation type="submission" date="2024-10" db="EMBL/GenBank/DDBJ databases">
        <title>The Natural Products Discovery Center: Release of the First 8490 Sequenced Strains for Exploring Actinobacteria Biosynthetic Diversity.</title>
        <authorList>
            <person name="Kalkreuter E."/>
            <person name="Kautsar S.A."/>
            <person name="Yang D."/>
            <person name="Bader C.D."/>
            <person name="Teijaro C.N."/>
            <person name="Fluegel L."/>
            <person name="Davis C.M."/>
            <person name="Simpson J.R."/>
            <person name="Lauterbach L."/>
            <person name="Steele A.D."/>
            <person name="Gui C."/>
            <person name="Meng S."/>
            <person name="Li G."/>
            <person name="Viehrig K."/>
            <person name="Ye F."/>
            <person name="Su P."/>
            <person name="Kiefer A.F."/>
            <person name="Nichols A."/>
            <person name="Cepeda A.J."/>
            <person name="Yan W."/>
            <person name="Fan B."/>
            <person name="Jiang Y."/>
            <person name="Adhikari A."/>
            <person name="Zheng C.-J."/>
            <person name="Schuster L."/>
            <person name="Cowan T.M."/>
            <person name="Smanski M.J."/>
            <person name="Chevrette M.G."/>
            <person name="De Carvalho L.P.S."/>
            <person name="Shen B."/>
        </authorList>
    </citation>
    <scope>NUCLEOTIDE SEQUENCE [LARGE SCALE GENOMIC DNA]</scope>
    <source>
        <strain evidence="9 10">NPDC053399</strain>
    </source>
</reference>
<gene>
    <name evidence="9" type="ORF">ACIGXA_37225</name>
</gene>